<evidence type="ECO:0000256" key="8">
    <source>
        <dbReference type="ARBA" id="ARBA00023125"/>
    </source>
</evidence>
<keyword evidence="4 10" id="KW-0378">Hydrolase</keyword>
<dbReference type="InterPro" id="IPR041500">
    <property type="entry name" value="RecC_C"/>
</dbReference>
<dbReference type="SUPFAM" id="SSF52540">
    <property type="entry name" value="P-loop containing nucleoside triphosphate hydrolases"/>
    <property type="match status" value="2"/>
</dbReference>
<dbReference type="InterPro" id="IPR027417">
    <property type="entry name" value="P-loop_NTPase"/>
</dbReference>
<evidence type="ECO:0000256" key="1">
    <source>
        <dbReference type="ARBA" id="ARBA00022722"/>
    </source>
</evidence>
<evidence type="ECO:0000256" key="5">
    <source>
        <dbReference type="ARBA" id="ARBA00022806"/>
    </source>
</evidence>
<dbReference type="InterPro" id="IPR006697">
    <property type="entry name" value="RecC"/>
</dbReference>
<sequence>MVLHGNRAELLAETLFAWLRAHPLAPLEEEVMLVQSNGMAEWLKMSLAQSGGAAGICAAARVELPARFLWRLYRQVLGRDQVPMHSALDKTPLTWRLMQLLPELAQRPGFEPVAGFLMGDEPDRLLQLSRRLADLFDQYQVYRADWLEGWAQGRDVLRNPGRPDHPLPADQRWQAMLWRELLEPLEASQHASIRPRLHERVLARLAEASHGELPLPRRVVLFGMTHVPLPTLQALAAMAPHSQVLLAVPNPCRFHWADILDGRELLQIERRRQPLREGRDLAALPLAQMHAHAHPLLAAWGRQGRDFVRQLDAFDEQQRGLEQAELPRLDLFDEDPAEHAPLLTRVQARIRDLVPLAEHDEAPLEAADQSIVFHSAHSAMRELEVLHDQLLTLLAQPASTERLALQPRDIVVMVPDIDAVAPAVRAVFGQYARQDARHIPFDIADLGARQASPLVGALEWLLCLPQQRCRFSELRDLLDVPALAARFGLDAESLPQLTHWMAGAGLRWGLHEAQRASLGLGACGAQNSGWWALRRMLLGYASGAAPLDVMQDFDGQAAPAAAFDGIEPYAEVGGLDAELAGGLAQLLGRLAHWWALLRMPATPVQWAERGRALLADFFRAGSDDERQTLAALDDALATWLDACAQAGFEAEVPLAVAREAWLDALDEPALNRRFRAGGVTFCTLMPMRAIPFEVVCLLGMNDGDYPRRAMRSDFDLMATPGQTRAGDRSRRDDDRQLMLEALLSARRVLYLSWAGRNARDNSEQPPSVLLSQLRDYLAAAWGQAAVEARSHEHPLQPFSRRYFEPGSSAHTWAREWRQAHAEAKPSALHDAAAPEQQGTPVALTLDLLTAFLRNPVKAFFRHRLQVVFDPDEVEDADDEAFEIAGLDEHQLVDELLADSLAELQRTLESTPEAELAPVVTQRLARLRRAGRLPLAGFGERTEALLAHDLAAMLQAWQQAQRQFPQAAPRLPLHLAQAEDVLPLDGQPLLLPLQLDDWLDGLRVGEERPVWLQVQASRLCGKKPASGKATPRLDKLVGPWLRAMAAAASGQPVDLLLIGRDATLYFTPPALEMANAAAQAVLAAWQVAQQQPLPVAPRTALAWLDAPATALATYQGDFQRRGEVDEPCLARLFPDFEALTEADAAGANFGHWAQALYAPLRDWAQRHVSVTWHPSADDVAEEAA</sequence>
<comment type="miscellaneous">
    <text evidence="10">In the RecBCD complex, RecB has a slow 3'-5' helicase, an exonuclease activity and loads RecA onto ssDNA, RecD has a fast 5'-3' helicase activity, while RecC stimulates the ATPase and processivity of the RecB helicase and contributes to recognition of the Chi site.</text>
</comment>
<gene>
    <name evidence="10 12" type="primary">recC</name>
    <name evidence="12" type="ORF">GCM10009107_12860</name>
</gene>
<comment type="caution">
    <text evidence="12">The sequence shown here is derived from an EMBL/GenBank/DDBJ whole genome shotgun (WGS) entry which is preliminary data.</text>
</comment>
<keyword evidence="1 10" id="KW-0540">Nuclease</keyword>
<evidence type="ECO:0000259" key="11">
    <source>
        <dbReference type="Pfam" id="PF17946"/>
    </source>
</evidence>
<dbReference type="NCBIfam" id="TIGR01450">
    <property type="entry name" value="recC"/>
    <property type="match status" value="1"/>
</dbReference>
<keyword evidence="5 10" id="KW-0347">Helicase</keyword>
<keyword evidence="9 10" id="KW-0234">DNA repair</keyword>
<dbReference type="PANTHER" id="PTHR30591:SF1">
    <property type="entry name" value="RECBCD ENZYME SUBUNIT RECC"/>
    <property type="match status" value="1"/>
</dbReference>
<evidence type="ECO:0000313" key="12">
    <source>
        <dbReference type="EMBL" id="GAA0745910.1"/>
    </source>
</evidence>
<dbReference type="HAMAP" id="MF_01486">
    <property type="entry name" value="RecC"/>
    <property type="match status" value="1"/>
</dbReference>
<evidence type="ECO:0000256" key="3">
    <source>
        <dbReference type="ARBA" id="ARBA00022763"/>
    </source>
</evidence>
<dbReference type="PANTHER" id="PTHR30591">
    <property type="entry name" value="RECBCD ENZYME SUBUNIT RECC"/>
    <property type="match status" value="1"/>
</dbReference>
<organism evidence="12 13">
    <name type="scientific">Ideonella azotifigens</name>
    <dbReference type="NCBI Taxonomy" id="513160"/>
    <lineage>
        <taxon>Bacteria</taxon>
        <taxon>Pseudomonadati</taxon>
        <taxon>Pseudomonadota</taxon>
        <taxon>Betaproteobacteria</taxon>
        <taxon>Burkholderiales</taxon>
        <taxon>Sphaerotilaceae</taxon>
        <taxon>Ideonella</taxon>
    </lineage>
</organism>
<dbReference type="EMBL" id="BAAAEW010000006">
    <property type="protein sequence ID" value="GAA0745910.1"/>
    <property type="molecule type" value="Genomic_DNA"/>
</dbReference>
<name>A0ABN1JTC3_9BURK</name>
<dbReference type="PIRSF" id="PIRSF000980">
    <property type="entry name" value="RecC"/>
    <property type="match status" value="1"/>
</dbReference>
<keyword evidence="2 10" id="KW-0547">Nucleotide-binding</keyword>
<dbReference type="Gene3D" id="3.40.50.10930">
    <property type="match status" value="1"/>
</dbReference>
<evidence type="ECO:0000313" key="13">
    <source>
        <dbReference type="Proteomes" id="UP001500279"/>
    </source>
</evidence>
<accession>A0ABN1JTC3</accession>
<dbReference type="InterPro" id="IPR011335">
    <property type="entry name" value="Restrct_endonuc-II-like"/>
</dbReference>
<evidence type="ECO:0000256" key="4">
    <source>
        <dbReference type="ARBA" id="ARBA00022801"/>
    </source>
</evidence>
<dbReference type="Proteomes" id="UP001500279">
    <property type="component" value="Unassembled WGS sequence"/>
</dbReference>
<keyword evidence="8 10" id="KW-0238">DNA-binding</keyword>
<protein>
    <recommendedName>
        <fullName evidence="10">RecBCD enzyme subunit RecC</fullName>
    </recommendedName>
    <alternativeName>
        <fullName evidence="10">Exonuclease V subunit RecC</fullName>
        <shortName evidence="10">ExoV subunit RecC</shortName>
    </alternativeName>
    <alternativeName>
        <fullName evidence="10">Helicase/nuclease RecBCD subunit RecC</fullName>
    </alternativeName>
</protein>
<comment type="function">
    <text evidence="10">A helicase/nuclease that prepares dsDNA breaks (DSB) for recombinational DNA repair. Binds to DSBs and unwinds DNA via a highly rapid and processive ATP-dependent bidirectional helicase activity. Unwinds dsDNA until it encounters a Chi (crossover hotspot instigator) sequence from the 3' direction. Cuts ssDNA a few nucleotides 3' to the Chi site. The properties and activities of the enzyme are changed at Chi. The Chi-altered holoenzyme produces a long 3'-ssDNA overhang and facilitates RecA-binding to the ssDNA for homologous DNA recombination and repair. Holoenzyme degrades any linearized DNA that is unable to undergo homologous recombination. In the holoenzyme this subunit recognizes the wild-type Chi sequence, and when added to isolated RecB increases its ATP-dependent helicase processivity.</text>
</comment>
<dbReference type="Pfam" id="PF17946">
    <property type="entry name" value="RecC_C"/>
    <property type="match status" value="1"/>
</dbReference>
<evidence type="ECO:0000256" key="6">
    <source>
        <dbReference type="ARBA" id="ARBA00022839"/>
    </source>
</evidence>
<keyword evidence="13" id="KW-1185">Reference proteome</keyword>
<feature type="domain" description="RecC C-terminal" evidence="11">
    <location>
        <begin position="842"/>
        <end position="1105"/>
    </location>
</feature>
<dbReference type="RefSeq" id="WP_343995435.1">
    <property type="nucleotide sequence ID" value="NZ_BAAAEW010000006.1"/>
</dbReference>
<dbReference type="Gene3D" id="1.10.10.990">
    <property type="match status" value="1"/>
</dbReference>
<proteinExistence type="inferred from homology"/>
<dbReference type="Gene3D" id="3.40.50.300">
    <property type="entry name" value="P-loop containing nucleotide triphosphate hydrolases"/>
    <property type="match status" value="2"/>
</dbReference>
<evidence type="ECO:0000256" key="2">
    <source>
        <dbReference type="ARBA" id="ARBA00022741"/>
    </source>
</evidence>
<keyword evidence="6 10" id="KW-0269">Exonuclease</keyword>
<keyword evidence="3 10" id="KW-0227">DNA damage</keyword>
<keyword evidence="7 10" id="KW-0067">ATP-binding</keyword>
<dbReference type="Gene3D" id="1.10.10.160">
    <property type="match status" value="1"/>
</dbReference>
<dbReference type="Pfam" id="PF04257">
    <property type="entry name" value="Exonuc_V_gamma"/>
    <property type="match status" value="1"/>
</dbReference>
<comment type="subunit">
    <text evidence="10">Heterotrimer of RecB, RecC and RecD. All subunits contribute to DNA-binding.</text>
</comment>
<comment type="similarity">
    <text evidence="10">Belongs to the RecC family.</text>
</comment>
<evidence type="ECO:0000256" key="7">
    <source>
        <dbReference type="ARBA" id="ARBA00022840"/>
    </source>
</evidence>
<dbReference type="SUPFAM" id="SSF52980">
    <property type="entry name" value="Restriction endonuclease-like"/>
    <property type="match status" value="1"/>
</dbReference>
<dbReference type="InterPro" id="IPR013986">
    <property type="entry name" value="DExx_box_DNA_helicase_dom_sf"/>
</dbReference>
<reference evidence="12 13" key="1">
    <citation type="journal article" date="2019" name="Int. J. Syst. Evol. Microbiol.">
        <title>The Global Catalogue of Microorganisms (GCM) 10K type strain sequencing project: providing services to taxonomists for standard genome sequencing and annotation.</title>
        <authorList>
            <consortium name="The Broad Institute Genomics Platform"/>
            <consortium name="The Broad Institute Genome Sequencing Center for Infectious Disease"/>
            <person name="Wu L."/>
            <person name="Ma J."/>
        </authorList>
    </citation>
    <scope>NUCLEOTIDE SEQUENCE [LARGE SCALE GENOMIC DNA]</scope>
    <source>
        <strain evidence="12 13">JCM 15503</strain>
    </source>
</reference>
<evidence type="ECO:0000256" key="9">
    <source>
        <dbReference type="ARBA" id="ARBA00023204"/>
    </source>
</evidence>
<evidence type="ECO:0000256" key="10">
    <source>
        <dbReference type="HAMAP-Rule" id="MF_01486"/>
    </source>
</evidence>